<dbReference type="EMBL" id="CASHTH010004516">
    <property type="protein sequence ID" value="CAI8058431.1"/>
    <property type="molecule type" value="Genomic_DNA"/>
</dbReference>
<dbReference type="AlphaFoldDB" id="A0AA35U3W9"/>
<gene>
    <name evidence="1" type="ORF">GBAR_LOCUS31776</name>
</gene>
<proteinExistence type="predicted"/>
<protein>
    <submittedName>
        <fullName evidence="1">Uncharacterized protein</fullName>
    </submittedName>
</protein>
<organism evidence="1 2">
    <name type="scientific">Geodia barretti</name>
    <name type="common">Barrett's horny sponge</name>
    <dbReference type="NCBI Taxonomy" id="519541"/>
    <lineage>
        <taxon>Eukaryota</taxon>
        <taxon>Metazoa</taxon>
        <taxon>Porifera</taxon>
        <taxon>Demospongiae</taxon>
        <taxon>Heteroscleromorpha</taxon>
        <taxon>Tetractinellida</taxon>
        <taxon>Astrophorina</taxon>
        <taxon>Geodiidae</taxon>
        <taxon>Geodia</taxon>
    </lineage>
</organism>
<sequence>MKPPHHMCHNLIASLLETLHIHPASGRSSPLASAFNSYLYNTHEHQSD</sequence>
<accession>A0AA35U3W9</accession>
<evidence type="ECO:0000313" key="2">
    <source>
        <dbReference type="Proteomes" id="UP001174909"/>
    </source>
</evidence>
<keyword evidence="2" id="KW-1185">Reference proteome</keyword>
<reference evidence="1" key="1">
    <citation type="submission" date="2023-03" db="EMBL/GenBank/DDBJ databases">
        <authorList>
            <person name="Steffen K."/>
            <person name="Cardenas P."/>
        </authorList>
    </citation>
    <scope>NUCLEOTIDE SEQUENCE</scope>
</reference>
<name>A0AA35U3W9_GEOBA</name>
<comment type="caution">
    <text evidence="1">The sequence shown here is derived from an EMBL/GenBank/DDBJ whole genome shotgun (WGS) entry which is preliminary data.</text>
</comment>
<dbReference type="Proteomes" id="UP001174909">
    <property type="component" value="Unassembled WGS sequence"/>
</dbReference>
<evidence type="ECO:0000313" key="1">
    <source>
        <dbReference type="EMBL" id="CAI8058431.1"/>
    </source>
</evidence>